<dbReference type="STRING" id="930990.A0A067N8V1"/>
<evidence type="ECO:0000313" key="3">
    <source>
        <dbReference type="EMBL" id="KDQ20562.1"/>
    </source>
</evidence>
<feature type="domain" description="1,3-beta-glucan synthase component FKS1-like" evidence="2">
    <location>
        <begin position="72"/>
        <end position="135"/>
    </location>
</feature>
<accession>A0A067N8V1</accession>
<keyword evidence="4" id="KW-1185">Reference proteome</keyword>
<gene>
    <name evidence="3" type="ORF">BOTBODRAFT_169302</name>
</gene>
<dbReference type="InParanoid" id="A0A067N8V1"/>
<dbReference type="Proteomes" id="UP000027195">
    <property type="component" value="Unassembled WGS sequence"/>
</dbReference>
<dbReference type="AlphaFoldDB" id="A0A067N8V1"/>
<protein>
    <recommendedName>
        <fullName evidence="2">1,3-beta-glucan synthase component FKS1-like domain-containing protein</fullName>
    </recommendedName>
</protein>
<keyword evidence="1" id="KW-1133">Transmembrane helix</keyword>
<dbReference type="OrthoDB" id="3048222at2759"/>
<dbReference type="Pfam" id="PF23605">
    <property type="entry name" value="FKS1_dom2"/>
    <property type="match status" value="1"/>
</dbReference>
<feature type="transmembrane region" description="Helical" evidence="1">
    <location>
        <begin position="85"/>
        <end position="103"/>
    </location>
</feature>
<evidence type="ECO:0000313" key="4">
    <source>
        <dbReference type="Proteomes" id="UP000027195"/>
    </source>
</evidence>
<reference evidence="4" key="1">
    <citation type="journal article" date="2014" name="Proc. Natl. Acad. Sci. U.S.A.">
        <title>Extensive sampling of basidiomycete genomes demonstrates inadequacy of the white-rot/brown-rot paradigm for wood decay fungi.</title>
        <authorList>
            <person name="Riley R."/>
            <person name="Salamov A.A."/>
            <person name="Brown D.W."/>
            <person name="Nagy L.G."/>
            <person name="Floudas D."/>
            <person name="Held B.W."/>
            <person name="Levasseur A."/>
            <person name="Lombard V."/>
            <person name="Morin E."/>
            <person name="Otillar R."/>
            <person name="Lindquist E.A."/>
            <person name="Sun H."/>
            <person name="LaButti K.M."/>
            <person name="Schmutz J."/>
            <person name="Jabbour D."/>
            <person name="Luo H."/>
            <person name="Baker S.E."/>
            <person name="Pisabarro A.G."/>
            <person name="Walton J.D."/>
            <person name="Blanchette R.A."/>
            <person name="Henrissat B."/>
            <person name="Martin F."/>
            <person name="Cullen D."/>
            <person name="Hibbett D.S."/>
            <person name="Grigoriev I.V."/>
        </authorList>
    </citation>
    <scope>NUCLEOTIDE SEQUENCE [LARGE SCALE GENOMIC DNA]</scope>
    <source>
        <strain evidence="4">FD-172 SS1</strain>
    </source>
</reference>
<evidence type="ECO:0000259" key="2">
    <source>
        <dbReference type="Pfam" id="PF23605"/>
    </source>
</evidence>
<name>A0A067N8V1_BOTB1</name>
<dbReference type="HOGENOM" id="CLU_1703929_0_0_1"/>
<dbReference type="InterPro" id="IPR056261">
    <property type="entry name" value="FKS1-like_dom2"/>
</dbReference>
<keyword evidence="1" id="KW-0472">Membrane</keyword>
<sequence length="154" mass="17287">MSKQTNASLIHNLRHRERRPKLALVCTSPAKVLGPALKIKPARRRTLPYTIDLLQHYRHHDPRHHHQTFVYPTTRNNTSRIVHRLLFLLITLGLTAGPTFYITSVEPSTDSQLPLILSIGIVQFFISVVATLLFSGGITATAASPPTPRPFQVQ</sequence>
<keyword evidence="1" id="KW-0812">Transmembrane</keyword>
<evidence type="ECO:0000256" key="1">
    <source>
        <dbReference type="SAM" id="Phobius"/>
    </source>
</evidence>
<feature type="transmembrane region" description="Helical" evidence="1">
    <location>
        <begin position="115"/>
        <end position="134"/>
    </location>
</feature>
<dbReference type="EMBL" id="KL198017">
    <property type="protein sequence ID" value="KDQ20562.1"/>
    <property type="molecule type" value="Genomic_DNA"/>
</dbReference>
<proteinExistence type="predicted"/>
<organism evidence="3 4">
    <name type="scientific">Botryobasidium botryosum (strain FD-172 SS1)</name>
    <dbReference type="NCBI Taxonomy" id="930990"/>
    <lineage>
        <taxon>Eukaryota</taxon>
        <taxon>Fungi</taxon>
        <taxon>Dikarya</taxon>
        <taxon>Basidiomycota</taxon>
        <taxon>Agaricomycotina</taxon>
        <taxon>Agaricomycetes</taxon>
        <taxon>Cantharellales</taxon>
        <taxon>Botryobasidiaceae</taxon>
        <taxon>Botryobasidium</taxon>
    </lineage>
</organism>